<dbReference type="InterPro" id="IPR040182">
    <property type="entry name" value="ATG13"/>
</dbReference>
<feature type="compositionally biased region" description="Polar residues" evidence="5">
    <location>
        <begin position="380"/>
        <end position="399"/>
    </location>
</feature>
<organism evidence="7 8">
    <name type="scientific">Microthyrium microscopicum</name>
    <dbReference type="NCBI Taxonomy" id="703497"/>
    <lineage>
        <taxon>Eukaryota</taxon>
        <taxon>Fungi</taxon>
        <taxon>Dikarya</taxon>
        <taxon>Ascomycota</taxon>
        <taxon>Pezizomycotina</taxon>
        <taxon>Dothideomycetes</taxon>
        <taxon>Dothideomycetes incertae sedis</taxon>
        <taxon>Microthyriales</taxon>
        <taxon>Microthyriaceae</taxon>
        <taxon>Microthyrium</taxon>
    </lineage>
</organism>
<feature type="region of interest" description="Disordered" evidence="5">
    <location>
        <begin position="1"/>
        <end position="74"/>
    </location>
</feature>
<feature type="compositionally biased region" description="Polar residues" evidence="5">
    <location>
        <begin position="799"/>
        <end position="809"/>
    </location>
</feature>
<feature type="region of interest" description="Disordered" evidence="5">
    <location>
        <begin position="638"/>
        <end position="771"/>
    </location>
</feature>
<feature type="compositionally biased region" description="Low complexity" evidence="5">
    <location>
        <begin position="842"/>
        <end position="870"/>
    </location>
</feature>
<dbReference type="Pfam" id="PF10033">
    <property type="entry name" value="ATG13"/>
    <property type="match status" value="1"/>
</dbReference>
<feature type="compositionally biased region" description="Basic and acidic residues" evidence="5">
    <location>
        <begin position="64"/>
        <end position="74"/>
    </location>
</feature>
<feature type="domain" description="Autophagy-related protein 13 N-terminal" evidence="6">
    <location>
        <begin position="82"/>
        <end position="323"/>
    </location>
</feature>
<dbReference type="GO" id="GO:0005829">
    <property type="term" value="C:cytosol"/>
    <property type="evidence" value="ECO:0007669"/>
    <property type="project" value="TreeGrafter"/>
</dbReference>
<evidence type="ECO:0000256" key="5">
    <source>
        <dbReference type="SAM" id="MobiDB-lite"/>
    </source>
</evidence>
<dbReference type="InterPro" id="IPR018731">
    <property type="entry name" value="Atg13_N"/>
</dbReference>
<feature type="compositionally biased region" description="Basic and acidic residues" evidence="5">
    <location>
        <begin position="702"/>
        <end position="711"/>
    </location>
</feature>
<accession>A0A6A6UDE7</accession>
<feature type="compositionally biased region" description="Gly residues" evidence="5">
    <location>
        <begin position="913"/>
        <end position="924"/>
    </location>
</feature>
<dbReference type="Gene3D" id="6.10.140.1900">
    <property type="match status" value="1"/>
</dbReference>
<keyword evidence="8" id="KW-1185">Reference proteome</keyword>
<feature type="region of interest" description="Disordered" evidence="5">
    <location>
        <begin position="353"/>
        <end position="486"/>
    </location>
</feature>
<dbReference type="GO" id="GO:0034727">
    <property type="term" value="P:piecemeal microautophagy of the nucleus"/>
    <property type="evidence" value="ECO:0007669"/>
    <property type="project" value="TreeGrafter"/>
</dbReference>
<feature type="region of interest" description="Disordered" evidence="5">
    <location>
        <begin position="530"/>
        <end position="578"/>
    </location>
</feature>
<name>A0A6A6UDE7_9PEZI</name>
<dbReference type="Proteomes" id="UP000799302">
    <property type="component" value="Unassembled WGS sequence"/>
</dbReference>
<evidence type="ECO:0000313" key="8">
    <source>
        <dbReference type="Proteomes" id="UP000799302"/>
    </source>
</evidence>
<proteinExistence type="inferred from homology"/>
<evidence type="ECO:0000313" key="7">
    <source>
        <dbReference type="EMBL" id="KAF2670295.1"/>
    </source>
</evidence>
<protein>
    <recommendedName>
        <fullName evidence="2 4">Autophagy-related protein 13</fullName>
    </recommendedName>
</protein>
<feature type="region of interest" description="Disordered" evidence="5">
    <location>
        <begin position="505"/>
        <end position="524"/>
    </location>
</feature>
<dbReference type="InterPro" id="IPR036570">
    <property type="entry name" value="HORMA_dom_sf"/>
</dbReference>
<keyword evidence="3 4" id="KW-0072">Autophagy</keyword>
<comment type="similarity">
    <text evidence="1 4">Belongs to the ATG13 family. Fungi subfamily.</text>
</comment>
<gene>
    <name evidence="7" type="ORF">BT63DRAFT_233766</name>
</gene>
<feature type="compositionally biased region" description="Low complexity" evidence="5">
    <location>
        <begin position="638"/>
        <end position="647"/>
    </location>
</feature>
<feature type="compositionally biased region" description="Polar residues" evidence="5">
    <location>
        <begin position="49"/>
        <end position="63"/>
    </location>
</feature>
<dbReference type="GO" id="GO:0000423">
    <property type="term" value="P:mitophagy"/>
    <property type="evidence" value="ECO:0007669"/>
    <property type="project" value="TreeGrafter"/>
</dbReference>
<dbReference type="GO" id="GO:0000407">
    <property type="term" value="C:phagophore assembly site"/>
    <property type="evidence" value="ECO:0007669"/>
    <property type="project" value="TreeGrafter"/>
</dbReference>
<dbReference type="GO" id="GO:1990316">
    <property type="term" value="C:Atg1/ULK1 kinase complex"/>
    <property type="evidence" value="ECO:0007669"/>
    <property type="project" value="InterPro"/>
</dbReference>
<feature type="compositionally biased region" description="Basic and acidic residues" evidence="5">
    <location>
        <begin position="784"/>
        <end position="798"/>
    </location>
</feature>
<feature type="compositionally biased region" description="Low complexity" evidence="5">
    <location>
        <begin position="507"/>
        <end position="524"/>
    </location>
</feature>
<evidence type="ECO:0000256" key="4">
    <source>
        <dbReference type="RuleBase" id="RU361214"/>
    </source>
</evidence>
<evidence type="ECO:0000256" key="2">
    <source>
        <dbReference type="ARBA" id="ARBA00013801"/>
    </source>
</evidence>
<evidence type="ECO:0000256" key="1">
    <source>
        <dbReference type="ARBA" id="ARBA00005246"/>
    </source>
</evidence>
<dbReference type="OrthoDB" id="70161at2759"/>
<sequence length="924" mass="101392">MYPPPRSTARAMSSAATSARTNPVRSNNDREEMPERRQSTTDPAMPTQRAIQDSESDLSGSQSMDDRSAEQARETQRLNQIIQQFFVKGALTVVSSRLSLPPFRNRSGAVKQNKWFNLVLDDSEQLNRQTSRWRALDIETGVPKTMTIEVYLDLSELTKGKSLVLQDESGKRWDVLDSIPSPRRGIPNSDGAVDERPLVVERWQFSMEDIASMDSRPDADMLSNVYKKGIPIFRSLYSQARLLPAWKYYRTIMRQSSSSPASQQLKLKYRILSGQLPAVRNDSLETVLYPHQKNVLDRFSFGPLQCPAGILHASVVFRSNCDFRLDDSEALLSSHFMRSGDDYFRPSWTGRTASDSNQIAGSAPASKKGLQLDDEEQGQAYGSLSTFHTTGPKPSSSPISALRAVTDAGSPSSPPIKMLPSQRQDNSSRSSLRSNDGMHQRRPSVSFQPFKAGSLASSPASGMHIASSPLSQSNRPAAMSHRSRPSMTTLPQAILRAPNLQNDLAVASSTSSSPKPAPIAKFSSSFNYRKSRMSSGASREEDRSSGKPSPSSSTRVGSDVLNDGRGEGSGSTQQTDDENLQDFLKLLEAKKELKSFTKNDSTSRDNAMRRTTAALSKYQRMKDSNAVLSDSLSSSLVLNRSSSSSSRQIDKVPTMIPGTSISPGSSIGKPISPHTPHYPPIPSRLSANSIADYSTPRRSRQSTRERSRDPPADEATTETAHDTDHGTYPIAIPHSPQPWTFRRSISSTRHQRSTTEDQIEYGPHRPYSLPDDRELSLADLATDRPSLDQTASDEKIDDPNQSLNQSSEDPSPAESGPDLQPRVYSTTADPSSHGLFTRRSRGSLSRRTTPSLGQSYSPSSSSQVDPQRSQTAERGGSARGPSGRNSTTLGEEENLIFELSDMDSRRSLEEGGSFRGGRGGAGWR</sequence>
<dbReference type="PANTHER" id="PTHR13430">
    <property type="match status" value="1"/>
</dbReference>
<reference evidence="7" key="1">
    <citation type="journal article" date="2020" name="Stud. Mycol.">
        <title>101 Dothideomycetes genomes: a test case for predicting lifestyles and emergence of pathogens.</title>
        <authorList>
            <person name="Haridas S."/>
            <person name="Albert R."/>
            <person name="Binder M."/>
            <person name="Bloem J."/>
            <person name="Labutti K."/>
            <person name="Salamov A."/>
            <person name="Andreopoulos B."/>
            <person name="Baker S."/>
            <person name="Barry K."/>
            <person name="Bills G."/>
            <person name="Bluhm B."/>
            <person name="Cannon C."/>
            <person name="Castanera R."/>
            <person name="Culley D."/>
            <person name="Daum C."/>
            <person name="Ezra D."/>
            <person name="Gonzalez J."/>
            <person name="Henrissat B."/>
            <person name="Kuo A."/>
            <person name="Liang C."/>
            <person name="Lipzen A."/>
            <person name="Lutzoni F."/>
            <person name="Magnuson J."/>
            <person name="Mondo S."/>
            <person name="Nolan M."/>
            <person name="Ohm R."/>
            <person name="Pangilinan J."/>
            <person name="Park H.-J."/>
            <person name="Ramirez L."/>
            <person name="Alfaro M."/>
            <person name="Sun H."/>
            <person name="Tritt A."/>
            <person name="Yoshinaga Y."/>
            <person name="Zwiers L.-H."/>
            <person name="Turgeon B."/>
            <person name="Goodwin S."/>
            <person name="Spatafora J."/>
            <person name="Crous P."/>
            <person name="Grigoriev I."/>
        </authorList>
    </citation>
    <scope>NUCLEOTIDE SEQUENCE</scope>
    <source>
        <strain evidence="7">CBS 115976</strain>
    </source>
</reference>
<dbReference type="Gene3D" id="3.30.900.10">
    <property type="entry name" value="HORMA domain"/>
    <property type="match status" value="1"/>
</dbReference>
<feature type="compositionally biased region" description="Low complexity" evidence="5">
    <location>
        <begin position="7"/>
        <end position="21"/>
    </location>
</feature>
<evidence type="ECO:0000256" key="3">
    <source>
        <dbReference type="ARBA" id="ARBA00023006"/>
    </source>
</evidence>
<evidence type="ECO:0000259" key="6">
    <source>
        <dbReference type="Pfam" id="PF10033"/>
    </source>
</evidence>
<dbReference type="PANTHER" id="PTHR13430:SF4">
    <property type="entry name" value="AUTOPHAGY-RELATED PROTEIN 13"/>
    <property type="match status" value="1"/>
</dbReference>
<dbReference type="GO" id="GO:0034497">
    <property type="term" value="P:protein localization to phagophore assembly site"/>
    <property type="evidence" value="ECO:0007669"/>
    <property type="project" value="TreeGrafter"/>
</dbReference>
<dbReference type="AlphaFoldDB" id="A0A6A6UDE7"/>
<feature type="region of interest" description="Disordered" evidence="5">
    <location>
        <begin position="784"/>
        <end position="924"/>
    </location>
</feature>
<feature type="compositionally biased region" description="Basic and acidic residues" evidence="5">
    <location>
        <begin position="27"/>
        <end position="39"/>
    </location>
</feature>
<feature type="compositionally biased region" description="Low complexity" evidence="5">
    <location>
        <begin position="421"/>
        <end position="435"/>
    </location>
</feature>
<feature type="compositionally biased region" description="Low complexity" evidence="5">
    <location>
        <begin position="656"/>
        <end position="672"/>
    </location>
</feature>
<dbReference type="EMBL" id="MU004234">
    <property type="protein sequence ID" value="KAF2670295.1"/>
    <property type="molecule type" value="Genomic_DNA"/>
</dbReference>